<reference evidence="1 2" key="1">
    <citation type="journal article" date="2022" name="Int. J. Syst. Evol. Microbiol.">
        <title>Noviherbaspirillum aridicola sp. nov., isolated from an arid soil in Pakistan.</title>
        <authorList>
            <person name="Khan I.U."/>
            <person name="Saqib M."/>
            <person name="Amin A."/>
            <person name="Hussain F."/>
            <person name="Li L."/>
            <person name="Liu Y.H."/>
            <person name="Fang B.Z."/>
            <person name="Ahmed I."/>
            <person name="Li W.J."/>
        </authorList>
    </citation>
    <scope>NUCLEOTIDE SEQUENCE [LARGE SCALE GENOMIC DNA]</scope>
    <source>
        <strain evidence="1 2">NCCP-691</strain>
    </source>
</reference>
<evidence type="ECO:0000313" key="1">
    <source>
        <dbReference type="EMBL" id="GIZ53922.1"/>
    </source>
</evidence>
<comment type="caution">
    <text evidence="1">The sequence shown here is derived from an EMBL/GenBank/DDBJ whole genome shotgun (WGS) entry which is preliminary data.</text>
</comment>
<dbReference type="Proteomes" id="UP000887222">
    <property type="component" value="Unassembled WGS sequence"/>
</dbReference>
<dbReference type="EMBL" id="BPMK01000022">
    <property type="protein sequence ID" value="GIZ53922.1"/>
    <property type="molecule type" value="Genomic_DNA"/>
</dbReference>
<proteinExistence type="predicted"/>
<organism evidence="1 2">
    <name type="scientific">Noviherbaspirillum aridicola</name>
    <dbReference type="NCBI Taxonomy" id="2849687"/>
    <lineage>
        <taxon>Bacteria</taxon>
        <taxon>Pseudomonadati</taxon>
        <taxon>Pseudomonadota</taxon>
        <taxon>Betaproteobacteria</taxon>
        <taxon>Burkholderiales</taxon>
        <taxon>Oxalobacteraceae</taxon>
        <taxon>Noviherbaspirillum</taxon>
    </lineage>
</organism>
<accession>A0ABQ4Q9M7</accession>
<keyword evidence="2" id="KW-1185">Reference proteome</keyword>
<evidence type="ECO:0000313" key="2">
    <source>
        <dbReference type="Proteomes" id="UP000887222"/>
    </source>
</evidence>
<sequence>MRNPDSLPRPPFDDPAADAFIRGQLARLRKARDTLTRERPAVGPDVTVDEVVEIFDDEIARLLRQLA</sequence>
<protein>
    <submittedName>
        <fullName evidence="1">Uncharacterized protein</fullName>
    </submittedName>
</protein>
<gene>
    <name evidence="1" type="ORF">NCCP691_39360</name>
</gene>
<name>A0ABQ4Q9M7_9BURK</name>